<dbReference type="EMBL" id="CAJVCH010534552">
    <property type="protein sequence ID" value="CAG7824977.1"/>
    <property type="molecule type" value="Genomic_DNA"/>
</dbReference>
<evidence type="ECO:0000256" key="3">
    <source>
        <dbReference type="ARBA" id="ARBA00022771"/>
    </source>
</evidence>
<dbReference type="GO" id="GO:0000978">
    <property type="term" value="F:RNA polymerase II cis-regulatory region sequence-specific DNA binding"/>
    <property type="evidence" value="ECO:0007669"/>
    <property type="project" value="TreeGrafter"/>
</dbReference>
<feature type="region of interest" description="Disordered" evidence="10">
    <location>
        <begin position="633"/>
        <end position="671"/>
    </location>
</feature>
<feature type="compositionally biased region" description="Low complexity" evidence="10">
    <location>
        <begin position="134"/>
        <end position="146"/>
    </location>
</feature>
<dbReference type="Pfam" id="PF00320">
    <property type="entry name" value="GATA"/>
    <property type="match status" value="2"/>
</dbReference>
<evidence type="ECO:0000256" key="8">
    <source>
        <dbReference type="ARBA" id="ARBA00023242"/>
    </source>
</evidence>
<dbReference type="GO" id="GO:0005634">
    <property type="term" value="C:nucleus"/>
    <property type="evidence" value="ECO:0007669"/>
    <property type="project" value="UniProtKB-SubCell"/>
</dbReference>
<feature type="region of interest" description="Disordered" evidence="10">
    <location>
        <begin position="1"/>
        <end position="166"/>
    </location>
</feature>
<protein>
    <recommendedName>
        <fullName evidence="11">GATA-type domain-containing protein</fullName>
    </recommendedName>
</protein>
<dbReference type="GO" id="GO:0000122">
    <property type="term" value="P:negative regulation of transcription by RNA polymerase II"/>
    <property type="evidence" value="ECO:0007669"/>
    <property type="project" value="TreeGrafter"/>
</dbReference>
<feature type="compositionally biased region" description="Basic and acidic residues" evidence="10">
    <location>
        <begin position="74"/>
        <end position="90"/>
    </location>
</feature>
<feature type="compositionally biased region" description="Polar residues" evidence="10">
    <location>
        <begin position="365"/>
        <end position="374"/>
    </location>
</feature>
<dbReference type="PROSITE" id="PS50114">
    <property type="entry name" value="GATA_ZN_FINGER_2"/>
    <property type="match status" value="2"/>
</dbReference>
<name>A0A8J2L3S0_9HEXA</name>
<evidence type="ECO:0000259" key="11">
    <source>
        <dbReference type="PROSITE" id="PS50114"/>
    </source>
</evidence>
<dbReference type="InterPro" id="IPR000679">
    <property type="entry name" value="Znf_GATA"/>
</dbReference>
<reference evidence="12" key="1">
    <citation type="submission" date="2021-06" db="EMBL/GenBank/DDBJ databases">
        <authorList>
            <person name="Hodson N. C."/>
            <person name="Mongue J. A."/>
            <person name="Jaron S. K."/>
        </authorList>
    </citation>
    <scope>NUCLEOTIDE SEQUENCE</scope>
</reference>
<accession>A0A8J2L3S0</accession>
<feature type="region of interest" description="Disordered" evidence="10">
    <location>
        <begin position="265"/>
        <end position="292"/>
    </location>
</feature>
<feature type="region of interest" description="Disordered" evidence="10">
    <location>
        <begin position="403"/>
        <end position="422"/>
    </location>
</feature>
<feature type="domain" description="GATA-type" evidence="11">
    <location>
        <begin position="588"/>
        <end position="641"/>
    </location>
</feature>
<keyword evidence="5" id="KW-0805">Transcription regulation</keyword>
<evidence type="ECO:0000313" key="12">
    <source>
        <dbReference type="EMBL" id="CAG7824977.1"/>
    </source>
</evidence>
<keyword evidence="7" id="KW-0804">Transcription</keyword>
<evidence type="ECO:0000256" key="4">
    <source>
        <dbReference type="ARBA" id="ARBA00022833"/>
    </source>
</evidence>
<keyword evidence="6" id="KW-0238">DNA-binding</keyword>
<evidence type="ECO:0000256" key="10">
    <source>
        <dbReference type="SAM" id="MobiDB-lite"/>
    </source>
</evidence>
<dbReference type="PANTHER" id="PTHR10071:SF337">
    <property type="entry name" value="GATA-BINDING FACTOR A"/>
    <property type="match status" value="1"/>
</dbReference>
<dbReference type="GO" id="GO:0008270">
    <property type="term" value="F:zinc ion binding"/>
    <property type="evidence" value="ECO:0007669"/>
    <property type="project" value="UniProtKB-KW"/>
</dbReference>
<dbReference type="CDD" id="cd00202">
    <property type="entry name" value="ZnF_GATA"/>
    <property type="match status" value="2"/>
</dbReference>
<keyword evidence="13" id="KW-1185">Reference proteome</keyword>
<organism evidence="12 13">
    <name type="scientific">Allacma fusca</name>
    <dbReference type="NCBI Taxonomy" id="39272"/>
    <lineage>
        <taxon>Eukaryota</taxon>
        <taxon>Metazoa</taxon>
        <taxon>Ecdysozoa</taxon>
        <taxon>Arthropoda</taxon>
        <taxon>Hexapoda</taxon>
        <taxon>Collembola</taxon>
        <taxon>Symphypleona</taxon>
        <taxon>Sminthuridae</taxon>
        <taxon>Allacma</taxon>
    </lineage>
</organism>
<keyword evidence="4" id="KW-0862">Zinc</keyword>
<keyword evidence="2" id="KW-0479">Metal-binding</keyword>
<dbReference type="SMART" id="SM00401">
    <property type="entry name" value="ZnF_GATA"/>
    <property type="match status" value="2"/>
</dbReference>
<evidence type="ECO:0000256" key="7">
    <source>
        <dbReference type="ARBA" id="ARBA00023163"/>
    </source>
</evidence>
<feature type="domain" description="GATA-type" evidence="11">
    <location>
        <begin position="530"/>
        <end position="589"/>
    </location>
</feature>
<feature type="region of interest" description="Disordered" evidence="10">
    <location>
        <begin position="309"/>
        <end position="377"/>
    </location>
</feature>
<feature type="compositionally biased region" description="Low complexity" evidence="10">
    <location>
        <begin position="268"/>
        <end position="281"/>
    </location>
</feature>
<comment type="caution">
    <text evidence="12">The sequence shown here is derived from an EMBL/GenBank/DDBJ whole genome shotgun (WGS) entry which is preliminary data.</text>
</comment>
<dbReference type="FunFam" id="3.30.50.10:FF:000032">
    <property type="entry name" value="Transcription factor GATA-3"/>
    <property type="match status" value="1"/>
</dbReference>
<feature type="compositionally biased region" description="Polar residues" evidence="10">
    <location>
        <begin position="702"/>
        <end position="720"/>
    </location>
</feature>
<feature type="compositionally biased region" description="Low complexity" evidence="10">
    <location>
        <begin position="335"/>
        <end position="364"/>
    </location>
</feature>
<dbReference type="AlphaFoldDB" id="A0A8J2L3S0"/>
<feature type="compositionally biased region" description="Polar residues" evidence="10">
    <location>
        <begin position="1"/>
        <end position="11"/>
    </location>
</feature>
<feature type="compositionally biased region" description="Polar residues" evidence="10">
    <location>
        <begin position="18"/>
        <end position="29"/>
    </location>
</feature>
<dbReference type="PROSITE" id="PS00344">
    <property type="entry name" value="GATA_ZN_FINGER_1"/>
    <property type="match status" value="2"/>
</dbReference>
<evidence type="ECO:0000256" key="6">
    <source>
        <dbReference type="ARBA" id="ARBA00023125"/>
    </source>
</evidence>
<feature type="compositionally biased region" description="Pro residues" evidence="10">
    <location>
        <begin position="317"/>
        <end position="330"/>
    </location>
</feature>
<dbReference type="GO" id="GO:0045944">
    <property type="term" value="P:positive regulation of transcription by RNA polymerase II"/>
    <property type="evidence" value="ECO:0007669"/>
    <property type="project" value="TreeGrafter"/>
</dbReference>
<dbReference type="Proteomes" id="UP000708208">
    <property type="component" value="Unassembled WGS sequence"/>
</dbReference>
<evidence type="ECO:0000313" key="13">
    <source>
        <dbReference type="Proteomes" id="UP000708208"/>
    </source>
</evidence>
<keyword evidence="8" id="KW-0539">Nucleus</keyword>
<evidence type="ECO:0000256" key="1">
    <source>
        <dbReference type="ARBA" id="ARBA00004123"/>
    </source>
</evidence>
<gene>
    <name evidence="12" type="ORF">AFUS01_LOCUS35106</name>
</gene>
<keyword evidence="3 9" id="KW-0863">Zinc-finger</keyword>
<dbReference type="GO" id="GO:0000981">
    <property type="term" value="F:DNA-binding transcription factor activity, RNA polymerase II-specific"/>
    <property type="evidence" value="ECO:0007669"/>
    <property type="project" value="TreeGrafter"/>
</dbReference>
<dbReference type="InterPro" id="IPR039355">
    <property type="entry name" value="Transcription_factor_GATA"/>
</dbReference>
<feature type="compositionally biased region" description="Polar residues" evidence="10">
    <location>
        <begin position="36"/>
        <end position="45"/>
    </location>
</feature>
<proteinExistence type="predicted"/>
<comment type="subcellular location">
    <subcellularLocation>
        <location evidence="1">Nucleus</location>
    </subcellularLocation>
</comment>
<sequence>MRRLVTMTTNEDGAENEQLATTTSIPDSVNNNNNNDITLKSNLSSEPEPEPMVKMETSPEFPACEKMSTNGTERGGEEAEEKEMKVQVRTEDDEGKAEAESGPPTRVKVEGNDVNGSKVMLKTMVSPTINTGMSSEGNGEPSSPSPQQHGKNKMHLNPNQPRTSGVIHYSHHQTNLSAVSMAPQNQHSKNILAEPPTTVSSMLTNKRVTHHLQPDEQNSGLRQIYQSGNILTIETGQQQQQHSGRDLHHGSSVNISSLNMLASLANQNPNGHSHGPSSSHHYPGTVEQHHANPVSSGNIAIAHAIATVGGHGHYPNHSPPPYPVNQPPPVHHNEPGGANAGNNSSAGYFKSSSSPSPRGSPFTSANNYPPSSRPHQQEYVGDHVMEPGVYASKSVPGESVYYTTQGRTSADNSDQSYPPLGLNEKDKAALYAYNMSPSGQSPMGTGASMTYSTLNNYYGNPNSSNPRNDWSHQVEMYAGGSPPIGNGVHQLSMEQLQALNETASYGTYGGYTHHGGGSHGASGGWDEYYGVDPKECVNCGAHATPLWRRDDTGHYLCNACGLYTRTNGMNRPLNRSQQKRVSAAGTSRRQGMSCSNCETTTTTLWRRNNQGDPVCNACGLYFKLHGVSRPKTMKKEGIQTRKRKPKSPGSMGMPTQQMPTSSVSDNQGVKHYSSRMPNHILQSALTQHTSNSKKPMLIGQGPSPNGNNLIEQSLRGNSGNLLPHQPLPSVSSYYSNSHLISHGHHLSQQGEASLSRQINSSLASIDHHGQPASLRLNDESDTAGLISRIQANADLISVPVHVQHHSIQP</sequence>
<evidence type="ECO:0000256" key="9">
    <source>
        <dbReference type="PROSITE-ProRule" id="PRU00094"/>
    </source>
</evidence>
<dbReference type="PANTHER" id="PTHR10071">
    <property type="entry name" value="TRANSCRIPTION FACTOR GATA FAMILY MEMBER"/>
    <property type="match status" value="1"/>
</dbReference>
<feature type="region of interest" description="Disordered" evidence="10">
    <location>
        <begin position="686"/>
        <end position="724"/>
    </location>
</feature>
<evidence type="ECO:0000256" key="2">
    <source>
        <dbReference type="ARBA" id="ARBA00022723"/>
    </source>
</evidence>
<feature type="compositionally biased region" description="Polar residues" evidence="10">
    <location>
        <begin position="403"/>
        <end position="416"/>
    </location>
</feature>
<dbReference type="OrthoDB" id="2162994at2759"/>
<dbReference type="GO" id="GO:0045165">
    <property type="term" value="P:cell fate commitment"/>
    <property type="evidence" value="ECO:0007669"/>
    <property type="project" value="TreeGrafter"/>
</dbReference>
<evidence type="ECO:0000256" key="5">
    <source>
        <dbReference type="ARBA" id="ARBA00023015"/>
    </source>
</evidence>
<feature type="compositionally biased region" description="Polar residues" evidence="10">
    <location>
        <begin position="653"/>
        <end position="667"/>
    </location>
</feature>